<evidence type="ECO:0000256" key="4">
    <source>
        <dbReference type="HAMAP-Rule" id="MF_03057"/>
    </source>
</evidence>
<evidence type="ECO:0000313" key="7">
    <source>
        <dbReference type="Proteomes" id="UP000298138"/>
    </source>
</evidence>
<evidence type="ECO:0000256" key="2">
    <source>
        <dbReference type="ARBA" id="ARBA00023128"/>
    </source>
</evidence>
<dbReference type="FunFam" id="1.10.150.250:FF:000002">
    <property type="entry name" value="Succinate dehydrogenase assembly factor 2, mitochondrial"/>
    <property type="match status" value="1"/>
</dbReference>
<feature type="compositionally biased region" description="Polar residues" evidence="5">
    <location>
        <begin position="107"/>
        <end position="117"/>
    </location>
</feature>
<comment type="function">
    <text evidence="4">Plays an essential role in the assembly of succinate dehydrogenase (SDH), an enzyme complex (also referred to as respiratory complex II) that is a component of both the tricarboxylic acid (TCA) cycle and the mitochondrial electron transport chain, and which couples the oxidation of succinate to fumarate with the reduction of ubiquinone (coenzyme Q) to ubiquinol. Required for flavinylation (covalent attachment of FAD) of the flavoprotein subunit of the SDH catalytic dimer.</text>
</comment>
<keyword evidence="2 4" id="KW-0496">Mitochondrion</keyword>
<dbReference type="Gene3D" id="1.10.150.250">
    <property type="entry name" value="Flavinator of succinate dehydrogenase"/>
    <property type="match status" value="1"/>
</dbReference>
<gene>
    <name evidence="6" type="ORF">EX30DRAFT_337664</name>
</gene>
<dbReference type="InterPro" id="IPR005631">
    <property type="entry name" value="SDH"/>
</dbReference>
<dbReference type="InterPro" id="IPR036714">
    <property type="entry name" value="SDH_sf"/>
</dbReference>
<dbReference type="InterPro" id="IPR028882">
    <property type="entry name" value="SDHAF2"/>
</dbReference>
<feature type="region of interest" description="Disordered" evidence="5">
    <location>
        <begin position="22"/>
        <end position="126"/>
    </location>
</feature>
<reference evidence="6 7" key="1">
    <citation type="submission" date="2019-04" db="EMBL/GenBank/DDBJ databases">
        <title>Comparative genomics and transcriptomics to analyze fruiting body development in filamentous ascomycetes.</title>
        <authorList>
            <consortium name="DOE Joint Genome Institute"/>
            <person name="Lutkenhaus R."/>
            <person name="Traeger S."/>
            <person name="Breuer J."/>
            <person name="Kuo A."/>
            <person name="Lipzen A."/>
            <person name="Pangilinan J."/>
            <person name="Dilworth D."/>
            <person name="Sandor L."/>
            <person name="Poggeler S."/>
            <person name="Barry K."/>
            <person name="Grigoriev I.V."/>
            <person name="Nowrousian M."/>
        </authorList>
    </citation>
    <scope>NUCLEOTIDE SEQUENCE [LARGE SCALE GENOMIC DNA]</scope>
    <source>
        <strain evidence="6 7">CBS 389.68</strain>
    </source>
</reference>
<comment type="subcellular location">
    <subcellularLocation>
        <location evidence="1 4">Mitochondrion matrix</location>
    </subcellularLocation>
</comment>
<dbReference type="AlphaFoldDB" id="A0A4S2N7Q1"/>
<keyword evidence="7" id="KW-1185">Reference proteome</keyword>
<accession>A0A4S2N7Q1</accession>
<feature type="compositionally biased region" description="Low complexity" evidence="5">
    <location>
        <begin position="58"/>
        <end position="70"/>
    </location>
</feature>
<keyword evidence="3 4" id="KW-0143">Chaperone</keyword>
<dbReference type="GO" id="GO:0034553">
    <property type="term" value="P:mitochondrial respiratory chain complex II assembly"/>
    <property type="evidence" value="ECO:0007669"/>
    <property type="project" value="TreeGrafter"/>
</dbReference>
<dbReference type="Proteomes" id="UP000298138">
    <property type="component" value="Unassembled WGS sequence"/>
</dbReference>
<dbReference type="HAMAP" id="MF_03057">
    <property type="entry name" value="SDHAF2"/>
    <property type="match status" value="1"/>
</dbReference>
<dbReference type="OrthoDB" id="284292at2759"/>
<feature type="region of interest" description="Disordered" evidence="5">
    <location>
        <begin position="247"/>
        <end position="334"/>
    </location>
</feature>
<dbReference type="InParanoid" id="A0A4S2N7Q1"/>
<dbReference type="PANTHER" id="PTHR12469:SF2">
    <property type="entry name" value="SUCCINATE DEHYDROGENASE ASSEMBLY FACTOR 2, MITOCHONDRIAL"/>
    <property type="match status" value="1"/>
</dbReference>
<sequence length="374" mass="40792">MLNARLVARLFANQPVRQFHSVPKLFTNKPPASDDPQEAAAEKYPQSEAHREEQISRPLNPGLNNTTPTNAVQQPGMPKVGVYNAPPELLSKADRSGKFNPIDARGTTASEYGSGSAPTGPGLGGSFGDLPRELEVGEILEGKFKVAPLRRTGETDQTMRARLLYQSRKRGILETDLLLSTFADEWLPKMTREQLEQYDRFLDENDWDIYYWTTQNAPEGSHGGVAPGKEKPADAEPFVREELSGIRDDAKGAQSGPGPIKAAPSLTDAPEELSQPAADASMLATDELASKKLSGKKGPEVDMSQKLGFGEGPVGEWAQTVGRSKEPYRPPPSRWADSEILRLIRAHVESKKGPDGTIKGKLGGLGRMPEIKRF</sequence>
<evidence type="ECO:0000256" key="3">
    <source>
        <dbReference type="ARBA" id="ARBA00023186"/>
    </source>
</evidence>
<comment type="subunit">
    <text evidence="4">Interacts with the flavoprotein subunit within the SDH catalytic dimer.</text>
</comment>
<dbReference type="GO" id="GO:0006099">
    <property type="term" value="P:tricarboxylic acid cycle"/>
    <property type="evidence" value="ECO:0007669"/>
    <property type="project" value="TreeGrafter"/>
</dbReference>
<dbReference type="PANTHER" id="PTHR12469">
    <property type="entry name" value="PROTEIN EMI5 HOMOLOG, MITOCHONDRIAL"/>
    <property type="match status" value="1"/>
</dbReference>
<comment type="similarity">
    <text evidence="4">Belongs to the SDHAF2 family.</text>
</comment>
<dbReference type="STRING" id="341454.A0A4S2N7Q1"/>
<dbReference type="Pfam" id="PF03937">
    <property type="entry name" value="Sdh5"/>
    <property type="match status" value="1"/>
</dbReference>
<dbReference type="GO" id="GO:0005759">
    <property type="term" value="C:mitochondrial matrix"/>
    <property type="evidence" value="ECO:0007669"/>
    <property type="project" value="UniProtKB-SubCell"/>
</dbReference>
<dbReference type="EMBL" id="ML220112">
    <property type="protein sequence ID" value="TGZ85283.1"/>
    <property type="molecule type" value="Genomic_DNA"/>
</dbReference>
<protein>
    <recommendedName>
        <fullName evidence="4">Succinate dehydrogenase assembly factor 2, mitochondrial</fullName>
        <shortName evidence="4">SDH assembly factor 2</shortName>
        <shortName evidence="4">SDHAF2</shortName>
    </recommendedName>
</protein>
<evidence type="ECO:0000256" key="5">
    <source>
        <dbReference type="SAM" id="MobiDB-lite"/>
    </source>
</evidence>
<dbReference type="GO" id="GO:0006121">
    <property type="term" value="P:mitochondrial electron transport, succinate to ubiquinone"/>
    <property type="evidence" value="ECO:0007669"/>
    <property type="project" value="UniProtKB-UniRule"/>
</dbReference>
<proteinExistence type="inferred from homology"/>
<evidence type="ECO:0000256" key="1">
    <source>
        <dbReference type="ARBA" id="ARBA00004305"/>
    </source>
</evidence>
<name>A0A4S2N7Q1_9PEZI</name>
<evidence type="ECO:0000313" key="6">
    <source>
        <dbReference type="EMBL" id="TGZ85283.1"/>
    </source>
</evidence>
<organism evidence="6 7">
    <name type="scientific">Ascodesmis nigricans</name>
    <dbReference type="NCBI Taxonomy" id="341454"/>
    <lineage>
        <taxon>Eukaryota</taxon>
        <taxon>Fungi</taxon>
        <taxon>Dikarya</taxon>
        <taxon>Ascomycota</taxon>
        <taxon>Pezizomycotina</taxon>
        <taxon>Pezizomycetes</taxon>
        <taxon>Pezizales</taxon>
        <taxon>Ascodesmidaceae</taxon>
        <taxon>Ascodesmis</taxon>
    </lineage>
</organism>
<dbReference type="SUPFAM" id="SSF109910">
    <property type="entry name" value="YgfY-like"/>
    <property type="match status" value="1"/>
</dbReference>